<keyword evidence="2" id="KW-1185">Reference proteome</keyword>
<dbReference type="EMBL" id="CM023490">
    <property type="protein sequence ID" value="KAH6942973.1"/>
    <property type="molecule type" value="Genomic_DNA"/>
</dbReference>
<evidence type="ECO:0000313" key="1">
    <source>
        <dbReference type="EMBL" id="KAH6942973.1"/>
    </source>
</evidence>
<comment type="caution">
    <text evidence="1">The sequence shown here is derived from an EMBL/GenBank/DDBJ whole genome shotgun (WGS) entry which is preliminary data.</text>
</comment>
<reference evidence="1" key="1">
    <citation type="submission" date="2020-05" db="EMBL/GenBank/DDBJ databases">
        <title>Large-scale comparative analyses of tick genomes elucidate their genetic diversity and vector capacities.</title>
        <authorList>
            <person name="Jia N."/>
            <person name="Wang J."/>
            <person name="Shi W."/>
            <person name="Du L."/>
            <person name="Sun Y."/>
            <person name="Zhan W."/>
            <person name="Jiang J."/>
            <person name="Wang Q."/>
            <person name="Zhang B."/>
            <person name="Ji P."/>
            <person name="Sakyi L.B."/>
            <person name="Cui X."/>
            <person name="Yuan T."/>
            <person name="Jiang B."/>
            <person name="Yang W."/>
            <person name="Lam T.T.-Y."/>
            <person name="Chang Q."/>
            <person name="Ding S."/>
            <person name="Wang X."/>
            <person name="Zhu J."/>
            <person name="Ruan X."/>
            <person name="Zhao L."/>
            <person name="Wei J."/>
            <person name="Que T."/>
            <person name="Du C."/>
            <person name="Cheng J."/>
            <person name="Dai P."/>
            <person name="Han X."/>
            <person name="Huang E."/>
            <person name="Gao Y."/>
            <person name="Liu J."/>
            <person name="Shao H."/>
            <person name="Ye R."/>
            <person name="Li L."/>
            <person name="Wei W."/>
            <person name="Wang X."/>
            <person name="Wang C."/>
            <person name="Yang T."/>
            <person name="Huo Q."/>
            <person name="Li W."/>
            <person name="Guo W."/>
            <person name="Chen H."/>
            <person name="Zhou L."/>
            <person name="Ni X."/>
            <person name="Tian J."/>
            <person name="Zhou Y."/>
            <person name="Sheng Y."/>
            <person name="Liu T."/>
            <person name="Pan Y."/>
            <person name="Xia L."/>
            <person name="Li J."/>
            <person name="Zhao F."/>
            <person name="Cao W."/>
        </authorList>
    </citation>
    <scope>NUCLEOTIDE SEQUENCE</scope>
    <source>
        <strain evidence="1">Hyas-2018</strain>
    </source>
</reference>
<evidence type="ECO:0000313" key="2">
    <source>
        <dbReference type="Proteomes" id="UP000821845"/>
    </source>
</evidence>
<sequence>MQNTSVPAQVGRVLRVHPLPRNMHPERDTGRRRARVRYISRILSELEDHAVYYTDAAFTTNIHTTVLFSGAHEIVSAVSISSPSSATGSGEILAVTLAIQYILSLPVETYCIIIDSQAACRAFDHDR</sequence>
<gene>
    <name evidence="1" type="ORF">HPB50_013020</name>
</gene>
<protein>
    <submittedName>
        <fullName evidence="1">Uncharacterized protein</fullName>
    </submittedName>
</protein>
<accession>A0ACB7T7B7</accession>
<name>A0ACB7T7B7_HYAAI</name>
<organism evidence="1 2">
    <name type="scientific">Hyalomma asiaticum</name>
    <name type="common">Tick</name>
    <dbReference type="NCBI Taxonomy" id="266040"/>
    <lineage>
        <taxon>Eukaryota</taxon>
        <taxon>Metazoa</taxon>
        <taxon>Ecdysozoa</taxon>
        <taxon>Arthropoda</taxon>
        <taxon>Chelicerata</taxon>
        <taxon>Arachnida</taxon>
        <taxon>Acari</taxon>
        <taxon>Parasitiformes</taxon>
        <taxon>Ixodida</taxon>
        <taxon>Ixodoidea</taxon>
        <taxon>Ixodidae</taxon>
        <taxon>Hyalomminae</taxon>
        <taxon>Hyalomma</taxon>
    </lineage>
</organism>
<proteinExistence type="predicted"/>
<dbReference type="Proteomes" id="UP000821845">
    <property type="component" value="Chromosome 10"/>
</dbReference>